<evidence type="ECO:0000313" key="11">
    <source>
        <dbReference type="EMBL" id="KAF8768397.1"/>
    </source>
</evidence>
<dbReference type="Gene3D" id="3.40.50.1820">
    <property type="entry name" value="alpha/beta hydrolase"/>
    <property type="match status" value="1"/>
</dbReference>
<keyword evidence="7" id="KW-0325">Glycoprotein</keyword>
<reference evidence="11" key="2">
    <citation type="submission" date="2020-06" db="EMBL/GenBank/DDBJ databases">
        <authorList>
            <person name="Sheffer M."/>
        </authorList>
    </citation>
    <scope>NUCLEOTIDE SEQUENCE</scope>
</reference>
<evidence type="ECO:0000256" key="5">
    <source>
        <dbReference type="ARBA" id="ARBA00023136"/>
    </source>
</evidence>
<name>A0A8T0EAI7_ARGBR</name>
<comment type="similarity">
    <text evidence="2">Belongs to the type-B carboxylesterase/lipase family.</text>
</comment>
<dbReference type="InterPro" id="IPR000460">
    <property type="entry name" value="Nlgn"/>
</dbReference>
<feature type="transmembrane region" description="Helical" evidence="9">
    <location>
        <begin position="493"/>
        <end position="519"/>
    </location>
</feature>
<keyword evidence="3" id="KW-1003">Cell membrane</keyword>
<keyword evidence="12" id="KW-1185">Reference proteome</keyword>
<protein>
    <submittedName>
        <fullName evidence="11">Neuroligin-4 like protein</fullName>
    </submittedName>
</protein>
<keyword evidence="9" id="KW-1133">Transmembrane helix</keyword>
<keyword evidence="9" id="KW-0812">Transmembrane</keyword>
<feature type="region of interest" description="Disordered" evidence="8">
    <location>
        <begin position="624"/>
        <end position="656"/>
    </location>
</feature>
<proteinExistence type="inferred from homology"/>
<dbReference type="GO" id="GO:0005886">
    <property type="term" value="C:plasma membrane"/>
    <property type="evidence" value="ECO:0007669"/>
    <property type="project" value="UniProtKB-SubCell"/>
</dbReference>
<dbReference type="InterPro" id="IPR029058">
    <property type="entry name" value="AB_hydrolase_fold"/>
</dbReference>
<sequence>MPWFELAKELNCFLPAVDRSARGNYGLMDQVAALHWIQDNIAEFGGDPRNVTVFGQGHGAACVNLLMLSPMAKSLFHRAIMHSGSALCPWAIAKDAISHTQKLAQRLNCSMQDSMMLIECLRKRRLEDIMSVDIAAPDHLTAFGPTVDGIVLSHDPIYLMETKPDLFLRYNLMLGITKVESYFAFSAVEEVVGIDSHRRDRVLRTLVRNLYTHHLQQIFLTVVNEYMDWSVPHLHSTDIFRGTVEAMSDATVASILIKTAMFHSNPNLPTDSPFYMFFIPTKTYFYVFGHQTEEGDYATRLGCITGEDLAYVFGAPLVASLAHFPSNFTAEEASLSETTMMYWTSFAKFGDPNLGTQLGEMQIDPTRGLYERVIWPEFTSNLQKYLSILIRPKVKDHYNAHKLSYWLNLIPKLDSIDNATTDQHHMLEDHHNASMYDGCVRSLYADVEQKTEKQTIEDSSQMTNTSEILDTDKAMSANVTEVQVYGLDKGAHLSALGVTIAVGCSLLMLNAVVFAAIFYQKDKINVAKNMHKAFYEVERNKEEEEDAFKKPYLLKDAPSSLILHDFEPIQAYKEQPIFDLVETNEIKRQLSGTAETELTNTSSKPAKIKTVTFVEAPTILCELPDPTVPGTPSQKCQDQRAFHPSQSKESECASNS</sequence>
<keyword evidence="5 9" id="KW-0472">Membrane</keyword>
<comment type="subcellular location">
    <subcellularLocation>
        <location evidence="1">Cell membrane</location>
        <topology evidence="1">Single-pass type I membrane protein</topology>
    </subcellularLocation>
</comment>
<evidence type="ECO:0000256" key="1">
    <source>
        <dbReference type="ARBA" id="ARBA00004251"/>
    </source>
</evidence>
<evidence type="ECO:0000256" key="9">
    <source>
        <dbReference type="SAM" id="Phobius"/>
    </source>
</evidence>
<evidence type="ECO:0000256" key="3">
    <source>
        <dbReference type="ARBA" id="ARBA00022475"/>
    </source>
</evidence>
<evidence type="ECO:0000256" key="7">
    <source>
        <dbReference type="ARBA" id="ARBA00023180"/>
    </source>
</evidence>
<evidence type="ECO:0000256" key="4">
    <source>
        <dbReference type="ARBA" id="ARBA00022889"/>
    </source>
</evidence>
<evidence type="ECO:0000256" key="6">
    <source>
        <dbReference type="ARBA" id="ARBA00023157"/>
    </source>
</evidence>
<accession>A0A8T0EAI7</accession>
<dbReference type="InterPro" id="IPR002018">
    <property type="entry name" value="CarbesteraseB"/>
</dbReference>
<organism evidence="11 12">
    <name type="scientific">Argiope bruennichi</name>
    <name type="common">Wasp spider</name>
    <name type="synonym">Aranea bruennichi</name>
    <dbReference type="NCBI Taxonomy" id="94029"/>
    <lineage>
        <taxon>Eukaryota</taxon>
        <taxon>Metazoa</taxon>
        <taxon>Ecdysozoa</taxon>
        <taxon>Arthropoda</taxon>
        <taxon>Chelicerata</taxon>
        <taxon>Arachnida</taxon>
        <taxon>Araneae</taxon>
        <taxon>Araneomorphae</taxon>
        <taxon>Entelegynae</taxon>
        <taxon>Araneoidea</taxon>
        <taxon>Araneidae</taxon>
        <taxon>Argiope</taxon>
    </lineage>
</organism>
<dbReference type="SUPFAM" id="SSF53474">
    <property type="entry name" value="alpha/beta-Hydrolases"/>
    <property type="match status" value="1"/>
</dbReference>
<evidence type="ECO:0000313" key="12">
    <source>
        <dbReference type="Proteomes" id="UP000807504"/>
    </source>
</evidence>
<dbReference type="InterPro" id="IPR051093">
    <property type="entry name" value="Neuroligin/BSAL"/>
</dbReference>
<dbReference type="Proteomes" id="UP000807504">
    <property type="component" value="Unassembled WGS sequence"/>
</dbReference>
<dbReference type="EMBL" id="JABXBU010002230">
    <property type="protein sequence ID" value="KAF8768397.1"/>
    <property type="molecule type" value="Genomic_DNA"/>
</dbReference>
<feature type="domain" description="Carboxylesterase type B" evidence="10">
    <location>
        <begin position="13"/>
        <end position="406"/>
    </location>
</feature>
<dbReference type="Pfam" id="PF00135">
    <property type="entry name" value="COesterase"/>
    <property type="match status" value="1"/>
</dbReference>
<dbReference type="GO" id="GO:0007155">
    <property type="term" value="P:cell adhesion"/>
    <property type="evidence" value="ECO:0007669"/>
    <property type="project" value="UniProtKB-KW"/>
</dbReference>
<dbReference type="GO" id="GO:0042043">
    <property type="term" value="F:neurexin family protein binding"/>
    <property type="evidence" value="ECO:0007669"/>
    <property type="project" value="InterPro"/>
</dbReference>
<reference evidence="11" key="1">
    <citation type="journal article" date="2020" name="bioRxiv">
        <title>Chromosome-level reference genome of the European wasp spider Argiope bruennichi: a resource for studies on range expansion and evolutionary adaptation.</title>
        <authorList>
            <person name="Sheffer M.M."/>
            <person name="Hoppe A."/>
            <person name="Krehenwinkel H."/>
            <person name="Uhl G."/>
            <person name="Kuss A.W."/>
            <person name="Jensen L."/>
            <person name="Jensen C."/>
            <person name="Gillespie R.G."/>
            <person name="Hoff K.J."/>
            <person name="Prost S."/>
        </authorList>
    </citation>
    <scope>NUCLEOTIDE SEQUENCE</scope>
</reference>
<evidence type="ECO:0000256" key="8">
    <source>
        <dbReference type="SAM" id="MobiDB-lite"/>
    </source>
</evidence>
<gene>
    <name evidence="11" type="ORF">HNY73_021221</name>
</gene>
<evidence type="ECO:0000259" key="10">
    <source>
        <dbReference type="Pfam" id="PF00135"/>
    </source>
</evidence>
<dbReference type="PANTHER" id="PTHR43903">
    <property type="entry name" value="NEUROLIGIN"/>
    <property type="match status" value="1"/>
</dbReference>
<comment type="caution">
    <text evidence="11">The sequence shown here is derived from an EMBL/GenBank/DDBJ whole genome shotgun (WGS) entry which is preliminary data.</text>
</comment>
<feature type="compositionally biased region" description="Basic and acidic residues" evidence="8">
    <location>
        <begin position="637"/>
        <end position="656"/>
    </location>
</feature>
<keyword evidence="6" id="KW-1015">Disulfide bond</keyword>
<keyword evidence="4" id="KW-0130">Cell adhesion</keyword>
<dbReference type="PRINTS" id="PR01090">
    <property type="entry name" value="NEUROLIGIN"/>
</dbReference>
<dbReference type="AlphaFoldDB" id="A0A8T0EAI7"/>
<evidence type="ECO:0000256" key="2">
    <source>
        <dbReference type="ARBA" id="ARBA00005964"/>
    </source>
</evidence>